<name>A0A7X0MX63_9GAMM</name>
<dbReference type="Gene3D" id="3.30.70.260">
    <property type="match status" value="1"/>
</dbReference>
<comment type="similarity">
    <text evidence="1 2">Belongs to the UPF0250 family.</text>
</comment>
<dbReference type="HAMAP" id="MF_00659">
    <property type="entry name" value="UPF0250"/>
    <property type="match status" value="1"/>
</dbReference>
<dbReference type="Proteomes" id="UP000528457">
    <property type="component" value="Unassembled WGS sequence"/>
</dbReference>
<dbReference type="InParanoid" id="A0A7X0MX63"/>
<reference evidence="3 4" key="1">
    <citation type="submission" date="2020-08" db="EMBL/GenBank/DDBJ databases">
        <title>Genomic Encyclopedia of Type Strains, Phase IV (KMG-IV): sequencing the most valuable type-strain genomes for metagenomic binning, comparative biology and taxonomic classification.</title>
        <authorList>
            <person name="Goeker M."/>
        </authorList>
    </citation>
    <scope>NUCLEOTIDE SEQUENCE [LARGE SCALE GENOMIC DNA]</scope>
    <source>
        <strain evidence="3 4">DSM 22368</strain>
    </source>
</reference>
<dbReference type="PANTHER" id="PTHR38036:SF1">
    <property type="entry name" value="UPF0250 PROTEIN YBED"/>
    <property type="match status" value="1"/>
</dbReference>
<keyword evidence="4" id="KW-1185">Reference proteome</keyword>
<dbReference type="InterPro" id="IPR027471">
    <property type="entry name" value="YbeD-like_sf"/>
</dbReference>
<dbReference type="FunCoup" id="A0A7X0MX63">
    <property type="interactions" value="179"/>
</dbReference>
<dbReference type="GO" id="GO:0005829">
    <property type="term" value="C:cytosol"/>
    <property type="evidence" value="ECO:0007669"/>
    <property type="project" value="TreeGrafter"/>
</dbReference>
<sequence length="98" mass="10732">MSETGTANMSQPDAPKIEFPCENYPIKVMGDSGDELQALVMEVFSKHAPGFDPERIRLKDSSKGSFQSITVFITATGVDQLEALHNDLRSSSLVKMVL</sequence>
<dbReference type="Pfam" id="PF04359">
    <property type="entry name" value="DUF493"/>
    <property type="match status" value="1"/>
</dbReference>
<dbReference type="EMBL" id="JACHHT010000002">
    <property type="protein sequence ID" value="MBB6522945.1"/>
    <property type="molecule type" value="Genomic_DNA"/>
</dbReference>
<gene>
    <name evidence="3" type="ORF">HNR48_003230</name>
</gene>
<comment type="caution">
    <text evidence="3">The sequence shown here is derived from an EMBL/GenBank/DDBJ whole genome shotgun (WGS) entry which is preliminary data.</text>
</comment>
<evidence type="ECO:0000256" key="1">
    <source>
        <dbReference type="ARBA" id="ARBA00008460"/>
    </source>
</evidence>
<evidence type="ECO:0000313" key="3">
    <source>
        <dbReference type="EMBL" id="MBB6522945.1"/>
    </source>
</evidence>
<dbReference type="PANTHER" id="PTHR38036">
    <property type="entry name" value="UPF0250 PROTEIN YBED"/>
    <property type="match status" value="1"/>
</dbReference>
<proteinExistence type="inferred from homology"/>
<protein>
    <recommendedName>
        <fullName evidence="2">UPF0250 protein HNR48_003230</fullName>
    </recommendedName>
</protein>
<accession>A0A7X0MX63</accession>
<organism evidence="3 4">
    <name type="scientific">Pseudoteredinibacter isoporae</name>
    <dbReference type="NCBI Taxonomy" id="570281"/>
    <lineage>
        <taxon>Bacteria</taxon>
        <taxon>Pseudomonadati</taxon>
        <taxon>Pseudomonadota</taxon>
        <taxon>Gammaproteobacteria</taxon>
        <taxon>Cellvibrionales</taxon>
        <taxon>Cellvibrionaceae</taxon>
        <taxon>Pseudoteredinibacter</taxon>
    </lineage>
</organism>
<evidence type="ECO:0000256" key="2">
    <source>
        <dbReference type="HAMAP-Rule" id="MF_00659"/>
    </source>
</evidence>
<dbReference type="RefSeq" id="WP_244966986.1">
    <property type="nucleotide sequence ID" value="NZ_JACHHT010000002.1"/>
</dbReference>
<evidence type="ECO:0000313" key="4">
    <source>
        <dbReference type="Proteomes" id="UP000528457"/>
    </source>
</evidence>
<dbReference type="SUPFAM" id="SSF117991">
    <property type="entry name" value="YbeD/HP0495-like"/>
    <property type="match status" value="1"/>
</dbReference>
<dbReference type="AlphaFoldDB" id="A0A7X0MX63"/>
<dbReference type="InterPro" id="IPR007454">
    <property type="entry name" value="UPF0250_YbeD-like"/>
</dbReference>